<dbReference type="Proteomes" id="UP000190626">
    <property type="component" value="Unassembled WGS sequence"/>
</dbReference>
<dbReference type="InterPro" id="IPR034660">
    <property type="entry name" value="DinB/YfiT-like"/>
</dbReference>
<dbReference type="SUPFAM" id="SSF109854">
    <property type="entry name" value="DinB/YfiT-like putative metalloenzymes"/>
    <property type="match status" value="1"/>
</dbReference>
<dbReference type="Gene3D" id="1.20.120.450">
    <property type="entry name" value="dinb family like domain"/>
    <property type="match status" value="1"/>
</dbReference>
<dbReference type="AlphaFoldDB" id="A0A1V4HBH8"/>
<proteinExistence type="predicted"/>
<dbReference type="OrthoDB" id="4295522at2"/>
<sequence length="157" mass="18026">MESSLIFDQLAFARKNTLRILEGLTESDATRIPENFRNHILWHAGHIYLVQERFAFMLHGFDAQLPESFMTLFAAGTTPLTWTETPPSMSEVIDRLGQQQQRIQTALADKFADKALSPYTTSSGFRLETIGEFLNFTLYHEGMHISTIKHYKMLLNL</sequence>
<evidence type="ECO:0000313" key="3">
    <source>
        <dbReference type="Proteomes" id="UP000190626"/>
    </source>
</evidence>
<dbReference type="Pfam" id="PF12867">
    <property type="entry name" value="DinB_2"/>
    <property type="match status" value="1"/>
</dbReference>
<feature type="domain" description="DinB-like" evidence="1">
    <location>
        <begin position="9"/>
        <end position="148"/>
    </location>
</feature>
<evidence type="ECO:0000313" key="2">
    <source>
        <dbReference type="EMBL" id="OPH49612.1"/>
    </source>
</evidence>
<dbReference type="STRING" id="1469647.BC351_37085"/>
<evidence type="ECO:0000259" key="1">
    <source>
        <dbReference type="Pfam" id="PF12867"/>
    </source>
</evidence>
<dbReference type="InterPro" id="IPR024775">
    <property type="entry name" value="DinB-like"/>
</dbReference>
<name>A0A1V4HBH8_9BACL</name>
<gene>
    <name evidence="2" type="ORF">BC351_37085</name>
</gene>
<organism evidence="2 3">
    <name type="scientific">Paenibacillus ferrarius</name>
    <dbReference type="NCBI Taxonomy" id="1469647"/>
    <lineage>
        <taxon>Bacteria</taxon>
        <taxon>Bacillati</taxon>
        <taxon>Bacillota</taxon>
        <taxon>Bacilli</taxon>
        <taxon>Bacillales</taxon>
        <taxon>Paenibacillaceae</taxon>
        <taxon>Paenibacillus</taxon>
    </lineage>
</organism>
<protein>
    <recommendedName>
        <fullName evidence="1">DinB-like domain-containing protein</fullName>
    </recommendedName>
</protein>
<keyword evidence="3" id="KW-1185">Reference proteome</keyword>
<dbReference type="RefSeq" id="WP_079418345.1">
    <property type="nucleotide sequence ID" value="NZ_MBTG01000038.1"/>
</dbReference>
<comment type="caution">
    <text evidence="2">The sequence shown here is derived from an EMBL/GenBank/DDBJ whole genome shotgun (WGS) entry which is preliminary data.</text>
</comment>
<reference evidence="3" key="1">
    <citation type="submission" date="2016-07" db="EMBL/GenBank/DDBJ databases">
        <authorList>
            <person name="Florea S."/>
            <person name="Webb J.S."/>
            <person name="Jaromczyk J."/>
            <person name="Schardl C.L."/>
        </authorList>
    </citation>
    <scope>NUCLEOTIDE SEQUENCE [LARGE SCALE GENOMIC DNA]</scope>
    <source>
        <strain evidence="3">CY1</strain>
    </source>
</reference>
<accession>A0A1V4HBH8</accession>
<dbReference type="EMBL" id="MBTG01000038">
    <property type="protein sequence ID" value="OPH49612.1"/>
    <property type="molecule type" value="Genomic_DNA"/>
</dbReference>